<gene>
    <name evidence="1" type="ORF">EV421DRAFT_2032070</name>
</gene>
<sequence>MNSHATMTGESASNVVNWKSLKELESDAVQSVWGELSVEALHWLFSMSSNPTVHSIIIQAIGSLHPALQSKAQGLFNNIDLMESTVECLSRPSPIYQTPLPGLETKLERLLRCKLVLSDESYIFIDPSQTPNVELLPSVTASIEKHRDYRGVLPFMKEVARNGAVSFFHSSVDDCWCFHPLVWIDLVKNGPSKAVFSPIDIGTEDPFALDICCTLLLAFSYPSSSDGPDSAKDTTDGSNGTAIAFHDATREYLFTEMTAYLLEIVCRISYVEASLARTSQAGISRPYHGTSGHYKP</sequence>
<dbReference type="AlphaFoldDB" id="A0AA39MZ10"/>
<comment type="caution">
    <text evidence="1">The sequence shown here is derived from an EMBL/GenBank/DDBJ whole genome shotgun (WGS) entry which is preliminary data.</text>
</comment>
<evidence type="ECO:0000313" key="1">
    <source>
        <dbReference type="EMBL" id="KAK0451130.1"/>
    </source>
</evidence>
<dbReference type="Proteomes" id="UP001175226">
    <property type="component" value="Unassembled WGS sequence"/>
</dbReference>
<evidence type="ECO:0000313" key="2">
    <source>
        <dbReference type="Proteomes" id="UP001175226"/>
    </source>
</evidence>
<accession>A0AA39MZ10</accession>
<name>A0AA39MZ10_9AGAR</name>
<proteinExistence type="predicted"/>
<organism evidence="1 2">
    <name type="scientific">Armillaria borealis</name>
    <dbReference type="NCBI Taxonomy" id="47425"/>
    <lineage>
        <taxon>Eukaryota</taxon>
        <taxon>Fungi</taxon>
        <taxon>Dikarya</taxon>
        <taxon>Basidiomycota</taxon>
        <taxon>Agaricomycotina</taxon>
        <taxon>Agaricomycetes</taxon>
        <taxon>Agaricomycetidae</taxon>
        <taxon>Agaricales</taxon>
        <taxon>Marasmiineae</taxon>
        <taxon>Physalacriaceae</taxon>
        <taxon>Armillaria</taxon>
    </lineage>
</organism>
<protein>
    <submittedName>
        <fullName evidence="1">Uncharacterized protein</fullName>
    </submittedName>
</protein>
<keyword evidence="2" id="KW-1185">Reference proteome</keyword>
<dbReference type="EMBL" id="JAUEPT010000006">
    <property type="protein sequence ID" value="KAK0451130.1"/>
    <property type="molecule type" value="Genomic_DNA"/>
</dbReference>
<reference evidence="1" key="1">
    <citation type="submission" date="2023-06" db="EMBL/GenBank/DDBJ databases">
        <authorList>
            <consortium name="Lawrence Berkeley National Laboratory"/>
            <person name="Ahrendt S."/>
            <person name="Sahu N."/>
            <person name="Indic B."/>
            <person name="Wong-Bajracharya J."/>
            <person name="Merenyi Z."/>
            <person name="Ke H.-M."/>
            <person name="Monk M."/>
            <person name="Kocsube S."/>
            <person name="Drula E."/>
            <person name="Lipzen A."/>
            <person name="Balint B."/>
            <person name="Henrissat B."/>
            <person name="Andreopoulos B."/>
            <person name="Martin F.M."/>
            <person name="Harder C.B."/>
            <person name="Rigling D."/>
            <person name="Ford K.L."/>
            <person name="Foster G.D."/>
            <person name="Pangilinan J."/>
            <person name="Papanicolaou A."/>
            <person name="Barry K."/>
            <person name="LaButti K."/>
            <person name="Viragh M."/>
            <person name="Koriabine M."/>
            <person name="Yan M."/>
            <person name="Riley R."/>
            <person name="Champramary S."/>
            <person name="Plett K.L."/>
            <person name="Tsai I.J."/>
            <person name="Slot J."/>
            <person name="Sipos G."/>
            <person name="Plett J."/>
            <person name="Nagy L.G."/>
            <person name="Grigoriev I.V."/>
        </authorList>
    </citation>
    <scope>NUCLEOTIDE SEQUENCE</scope>
    <source>
        <strain evidence="1">FPL87.14</strain>
    </source>
</reference>